<feature type="binding site" evidence="6">
    <location>
        <position position="414"/>
    </location>
    <ligand>
        <name>Ni(2+)</name>
        <dbReference type="ChEBI" id="CHEBI:49786"/>
    </ligand>
</feature>
<evidence type="ECO:0000256" key="3">
    <source>
        <dbReference type="ARBA" id="ARBA00022596"/>
    </source>
</evidence>
<dbReference type="PROSITE" id="PS00508">
    <property type="entry name" value="NI_HGENASE_L_2"/>
    <property type="match status" value="1"/>
</dbReference>
<keyword evidence="3 6" id="KW-0533">Nickel</keyword>
<feature type="binding site" evidence="6">
    <location>
        <position position="370"/>
    </location>
    <ligand>
        <name>Mg(2+)</name>
        <dbReference type="ChEBI" id="CHEBI:18420"/>
    </ligand>
</feature>
<organism evidence="7 8">
    <name type="scientific">Candidatus Jacksonbacteria bacterium RIFCSPLOWO2_02_FULL_44_20</name>
    <dbReference type="NCBI Taxonomy" id="1798460"/>
    <lineage>
        <taxon>Bacteria</taxon>
        <taxon>Candidatus Jacksoniibacteriota</taxon>
    </lineage>
</organism>
<dbReference type="Gene3D" id="1.10.645.10">
    <property type="entry name" value="Cytochrome-c3 Hydrogenase, chain B"/>
    <property type="match status" value="1"/>
</dbReference>
<dbReference type="SUPFAM" id="SSF56762">
    <property type="entry name" value="HydB/Nqo4-like"/>
    <property type="match status" value="1"/>
</dbReference>
<feature type="binding site" evidence="6">
    <location>
        <position position="66"/>
    </location>
    <ligand>
        <name>Ni(2+)</name>
        <dbReference type="ChEBI" id="CHEBI:49786"/>
    </ligand>
</feature>
<gene>
    <name evidence="7" type="ORF">A3H61_00205</name>
</gene>
<reference evidence="7 8" key="1">
    <citation type="journal article" date="2016" name="Nat. Commun.">
        <title>Thousands of microbial genomes shed light on interconnected biogeochemical processes in an aquifer system.</title>
        <authorList>
            <person name="Anantharaman K."/>
            <person name="Brown C.T."/>
            <person name="Hug L.A."/>
            <person name="Sharon I."/>
            <person name="Castelle C.J."/>
            <person name="Probst A.J."/>
            <person name="Thomas B.C."/>
            <person name="Singh A."/>
            <person name="Wilkins M.J."/>
            <person name="Karaoz U."/>
            <person name="Brodie E.L."/>
            <person name="Williams K.H."/>
            <person name="Hubbard S.S."/>
            <person name="Banfield J.F."/>
        </authorList>
    </citation>
    <scope>NUCLEOTIDE SEQUENCE [LARGE SCALE GENOMIC DNA]</scope>
</reference>
<comment type="cofactor">
    <cofactor evidence="6">
        <name>Fe cation</name>
        <dbReference type="ChEBI" id="CHEBI:24875"/>
    </cofactor>
</comment>
<keyword evidence="4 6" id="KW-0479">Metal-binding</keyword>
<evidence type="ECO:0008006" key="9">
    <source>
        <dbReference type="Google" id="ProtNLM"/>
    </source>
</evidence>
<feature type="binding site" evidence="6">
    <location>
        <position position="420"/>
    </location>
    <ligand>
        <name>Mg(2+)</name>
        <dbReference type="ChEBI" id="CHEBI:18420"/>
    </ligand>
</feature>
<feature type="binding site" evidence="6">
    <location>
        <position position="417"/>
    </location>
    <ligand>
        <name>Fe cation</name>
        <dbReference type="ChEBI" id="CHEBI:24875"/>
    </ligand>
</feature>
<dbReference type="Pfam" id="PF00374">
    <property type="entry name" value="NiFeSe_Hases"/>
    <property type="match status" value="2"/>
</dbReference>
<dbReference type="GO" id="GO:0016151">
    <property type="term" value="F:nickel cation binding"/>
    <property type="evidence" value="ECO:0007669"/>
    <property type="project" value="InterPro"/>
</dbReference>
<evidence type="ECO:0000256" key="2">
    <source>
        <dbReference type="ARBA" id="ARBA00009292"/>
    </source>
</evidence>
<dbReference type="PANTHER" id="PTHR43600">
    <property type="entry name" value="COENZYME F420 HYDROGENASE, SUBUNIT ALPHA"/>
    <property type="match status" value="1"/>
</dbReference>
<evidence type="ECO:0000256" key="5">
    <source>
        <dbReference type="ARBA" id="ARBA00023002"/>
    </source>
</evidence>
<dbReference type="GO" id="GO:0008901">
    <property type="term" value="F:ferredoxin hydrogenase activity"/>
    <property type="evidence" value="ECO:0007669"/>
    <property type="project" value="InterPro"/>
</dbReference>
<dbReference type="InterPro" id="IPR029014">
    <property type="entry name" value="NiFe-Hase_large"/>
</dbReference>
<evidence type="ECO:0000313" key="7">
    <source>
        <dbReference type="EMBL" id="OGY73332.1"/>
    </source>
</evidence>
<keyword evidence="5" id="KW-0560">Oxidoreductase</keyword>
<feature type="binding site" evidence="6">
    <location>
        <position position="63"/>
    </location>
    <ligand>
        <name>Ni(2+)</name>
        <dbReference type="ChEBI" id="CHEBI:49786"/>
    </ligand>
</feature>
<dbReference type="InterPro" id="IPR018194">
    <property type="entry name" value="Ni-dep_hyd_lsu_Ni_BS"/>
</dbReference>
<dbReference type="EMBL" id="MHJU01000013">
    <property type="protein sequence ID" value="OGY73332.1"/>
    <property type="molecule type" value="Genomic_DNA"/>
</dbReference>
<protein>
    <recommendedName>
        <fullName evidence="9">Hydrogenase/sulfur reductase subunit alpha</fullName>
    </recommendedName>
</protein>
<evidence type="ECO:0000256" key="4">
    <source>
        <dbReference type="ARBA" id="ARBA00022723"/>
    </source>
</evidence>
<keyword evidence="6" id="KW-0460">Magnesium</keyword>
<evidence type="ECO:0000256" key="6">
    <source>
        <dbReference type="PIRSR" id="PIRSR601501-1"/>
    </source>
</evidence>
<evidence type="ECO:0000313" key="8">
    <source>
        <dbReference type="Proteomes" id="UP000178315"/>
    </source>
</evidence>
<comment type="caution">
    <text evidence="7">The sequence shown here is derived from an EMBL/GenBank/DDBJ whole genome shotgun (WGS) entry which is preliminary data.</text>
</comment>
<dbReference type="Proteomes" id="UP000178315">
    <property type="component" value="Unassembled WGS sequence"/>
</dbReference>
<dbReference type="AlphaFoldDB" id="A0A1G2A954"/>
<dbReference type="InterPro" id="IPR001501">
    <property type="entry name" value="Ni-dep_hyd_lsu"/>
</dbReference>
<accession>A0A1G2A954</accession>
<proteinExistence type="inferred from homology"/>
<feature type="binding site" evidence="6">
    <location>
        <position position="66"/>
    </location>
    <ligand>
        <name>Fe cation</name>
        <dbReference type="ChEBI" id="CHEBI:24875"/>
    </ligand>
</feature>
<name>A0A1G2A954_9BACT</name>
<comment type="similarity">
    <text evidence="2">Belongs to the [NiFe]/[NiFeSe] hydrogenase large subunit family.</text>
</comment>
<sequence>MHTEDITLENISKVEGRANLHVKIKDKKVEKVEFQIAEYKRFYTWAIKGKNINALPQMVSRICGTCSVAHLLCAIEAIEHALEIHPTEQTRVLRNLLAYGLMIRDHALHLYLFALPDYFNKDSILAFDENDSLQHELLHDAFALKKAGNVLSTWIGGRAVHAMYPKVGGFVKYPDEAKRKEIITQLKAERGRVFRVLDIFAQDTFHFRRKTNFAALAPHDFNFLEGPIKSTHGWEISEKEYGNHLDHVVIPYSMASGYMLGNESYMVGALARLNLNKEALHSQTKKDCAEYIARFPSDDIFLNNLAQGIEIIHCIDHSVELLETMEIKEEEAIVAQPKKSTGVGVIEAPRGLLFYKLSINERGVIEDGQIVVPTSQNQINIEQDVKQLVEDAIDENKKEIEHRLEMLIRAYDPCMSCASHFLTVKWEEK</sequence>
<keyword evidence="6" id="KW-0408">Iron</keyword>
<evidence type="ECO:0000256" key="1">
    <source>
        <dbReference type="ARBA" id="ARBA00001967"/>
    </source>
</evidence>
<comment type="cofactor">
    <cofactor evidence="1 6">
        <name>Ni(2+)</name>
        <dbReference type="ChEBI" id="CHEBI:49786"/>
    </cofactor>
</comment>
<dbReference type="PANTHER" id="PTHR43600:SF2">
    <property type="entry name" value="F420-NON-REDUCING HYDROGENASE VHU SUBUNIT A"/>
    <property type="match status" value="1"/>
</dbReference>